<proteinExistence type="predicted"/>
<accession>A0A5D4SNL4</accession>
<protein>
    <submittedName>
        <fullName evidence="2">Uncharacterized protein</fullName>
    </submittedName>
</protein>
<feature type="transmembrane region" description="Helical" evidence="1">
    <location>
        <begin position="52"/>
        <end position="73"/>
    </location>
</feature>
<evidence type="ECO:0000313" key="2">
    <source>
        <dbReference type="EMBL" id="TYS64965.1"/>
    </source>
</evidence>
<reference evidence="2 3" key="1">
    <citation type="submission" date="2019-08" db="EMBL/GenBank/DDBJ databases">
        <title>Bacillus genomes from the desert of Cuatro Cienegas, Coahuila.</title>
        <authorList>
            <person name="Olmedo-Alvarez G."/>
        </authorList>
    </citation>
    <scope>NUCLEOTIDE SEQUENCE [LARGE SCALE GENOMIC DNA]</scope>
    <source>
        <strain evidence="2 3">CH37_1T</strain>
    </source>
</reference>
<dbReference type="EMBL" id="VTES01000002">
    <property type="protein sequence ID" value="TYS64965.1"/>
    <property type="molecule type" value="Genomic_DNA"/>
</dbReference>
<keyword evidence="1" id="KW-0812">Transmembrane</keyword>
<dbReference type="AlphaFoldDB" id="A0A5D4SNL4"/>
<gene>
    <name evidence="2" type="ORF">FZD47_06335</name>
</gene>
<sequence length="181" mass="20194">MTSFLLLGIIGVAFLLILFKRKPALEGSAANRKMVHLLSQAPWFQSHWRAGLFLFVTNALLFAATLLILYSLLFLNIPYIHLLIMFLAAAFSIRLWLDIKLAWRGAAKERLKAGLIGSSFYLIIFVIFLYQFASAEPEFPGDDPFMRAIGFFFGMIVAATAAISCVAAIGFSSKGHEKRQI</sequence>
<evidence type="ECO:0000256" key="1">
    <source>
        <dbReference type="SAM" id="Phobius"/>
    </source>
</evidence>
<feature type="transmembrane region" description="Helical" evidence="1">
    <location>
        <begin position="79"/>
        <end position="99"/>
    </location>
</feature>
<comment type="caution">
    <text evidence="2">The sequence shown here is derived from an EMBL/GenBank/DDBJ whole genome shotgun (WGS) entry which is preliminary data.</text>
</comment>
<organism evidence="2 3">
    <name type="scientific">Bacillus infantis</name>
    <dbReference type="NCBI Taxonomy" id="324767"/>
    <lineage>
        <taxon>Bacteria</taxon>
        <taxon>Bacillati</taxon>
        <taxon>Bacillota</taxon>
        <taxon>Bacilli</taxon>
        <taxon>Bacillales</taxon>
        <taxon>Bacillaceae</taxon>
        <taxon>Bacillus</taxon>
    </lineage>
</organism>
<keyword evidence="1" id="KW-0472">Membrane</keyword>
<feature type="transmembrane region" description="Helical" evidence="1">
    <location>
        <begin position="6"/>
        <end position="24"/>
    </location>
</feature>
<name>A0A5D4SNL4_9BACI</name>
<evidence type="ECO:0000313" key="3">
    <source>
        <dbReference type="Proteomes" id="UP000323732"/>
    </source>
</evidence>
<dbReference type="Proteomes" id="UP000323732">
    <property type="component" value="Unassembled WGS sequence"/>
</dbReference>
<feature type="transmembrane region" description="Helical" evidence="1">
    <location>
        <begin position="145"/>
        <end position="171"/>
    </location>
</feature>
<feature type="transmembrane region" description="Helical" evidence="1">
    <location>
        <begin position="111"/>
        <end position="133"/>
    </location>
</feature>
<keyword evidence="1" id="KW-1133">Transmembrane helix</keyword>